<accession>A0A232FEE7</accession>
<dbReference type="EMBL" id="NNAY01000368">
    <property type="protein sequence ID" value="OXU28848.1"/>
    <property type="molecule type" value="Genomic_DNA"/>
</dbReference>
<keyword evidence="2" id="KW-1185">Reference proteome</keyword>
<dbReference type="AlphaFoldDB" id="A0A232FEE7"/>
<dbReference type="Proteomes" id="UP000215335">
    <property type="component" value="Unassembled WGS sequence"/>
</dbReference>
<gene>
    <name evidence="1" type="ORF">TSAR_005952</name>
</gene>
<comment type="caution">
    <text evidence="1">The sequence shown here is derived from an EMBL/GenBank/DDBJ whole genome shotgun (WGS) entry which is preliminary data.</text>
</comment>
<sequence length="137" mass="15344">MELASWKKIPAEFSVAKFHRRALDFPAGKSAQALCSINQLAARNRVYSRKRAAGFSNPLSARSARHTCHKSLNRCFRSLIIFSKGRTDGRRQPLVFSLTGSIFREVLLKLGTMALPIFRSANLSMVIVGDSRELYCP</sequence>
<proteinExistence type="predicted"/>
<evidence type="ECO:0000313" key="1">
    <source>
        <dbReference type="EMBL" id="OXU28848.1"/>
    </source>
</evidence>
<evidence type="ECO:0000313" key="2">
    <source>
        <dbReference type="Proteomes" id="UP000215335"/>
    </source>
</evidence>
<reference evidence="1 2" key="1">
    <citation type="journal article" date="2017" name="Curr. Biol.">
        <title>The Evolution of Venom by Co-option of Single-Copy Genes.</title>
        <authorList>
            <person name="Martinson E.O."/>
            <person name="Mrinalini"/>
            <person name="Kelkar Y.D."/>
            <person name="Chang C.H."/>
            <person name="Werren J.H."/>
        </authorList>
    </citation>
    <scope>NUCLEOTIDE SEQUENCE [LARGE SCALE GENOMIC DNA]</scope>
    <source>
        <strain evidence="1 2">Alberta</strain>
        <tissue evidence="1">Whole body</tissue>
    </source>
</reference>
<organism evidence="1 2">
    <name type="scientific">Trichomalopsis sarcophagae</name>
    <dbReference type="NCBI Taxonomy" id="543379"/>
    <lineage>
        <taxon>Eukaryota</taxon>
        <taxon>Metazoa</taxon>
        <taxon>Ecdysozoa</taxon>
        <taxon>Arthropoda</taxon>
        <taxon>Hexapoda</taxon>
        <taxon>Insecta</taxon>
        <taxon>Pterygota</taxon>
        <taxon>Neoptera</taxon>
        <taxon>Endopterygota</taxon>
        <taxon>Hymenoptera</taxon>
        <taxon>Apocrita</taxon>
        <taxon>Proctotrupomorpha</taxon>
        <taxon>Chalcidoidea</taxon>
        <taxon>Pteromalidae</taxon>
        <taxon>Pteromalinae</taxon>
        <taxon>Trichomalopsis</taxon>
    </lineage>
</organism>
<name>A0A232FEE7_9HYME</name>
<protein>
    <submittedName>
        <fullName evidence="1">Uncharacterized protein</fullName>
    </submittedName>
</protein>